<dbReference type="AlphaFoldDB" id="A0A8H7TFM3"/>
<name>A0A8H7TFM3_9HELO</name>
<protein>
    <submittedName>
        <fullName evidence="2">Uncharacterized protein</fullName>
    </submittedName>
</protein>
<evidence type="ECO:0000256" key="1">
    <source>
        <dbReference type="SAM" id="MobiDB-lite"/>
    </source>
</evidence>
<dbReference type="PANTHER" id="PTHR40257">
    <property type="match status" value="1"/>
</dbReference>
<dbReference type="PANTHER" id="PTHR40257:SF1">
    <property type="entry name" value="DUF1330 DOMAIN-CONTAINING PROTEIN"/>
    <property type="match status" value="1"/>
</dbReference>
<organism evidence="2 3">
    <name type="scientific">Cadophora malorum</name>
    <dbReference type="NCBI Taxonomy" id="108018"/>
    <lineage>
        <taxon>Eukaryota</taxon>
        <taxon>Fungi</taxon>
        <taxon>Dikarya</taxon>
        <taxon>Ascomycota</taxon>
        <taxon>Pezizomycotina</taxon>
        <taxon>Leotiomycetes</taxon>
        <taxon>Helotiales</taxon>
        <taxon>Ploettnerulaceae</taxon>
        <taxon>Cadophora</taxon>
    </lineage>
</organism>
<proteinExistence type="predicted"/>
<comment type="caution">
    <text evidence="2">The sequence shown here is derived from an EMBL/GenBank/DDBJ whole genome shotgun (WGS) entry which is preliminary data.</text>
</comment>
<dbReference type="Gene3D" id="3.30.70.100">
    <property type="match status" value="1"/>
</dbReference>
<evidence type="ECO:0000313" key="3">
    <source>
        <dbReference type="Proteomes" id="UP000664132"/>
    </source>
</evidence>
<feature type="compositionally biased region" description="Pro residues" evidence="1">
    <location>
        <begin position="113"/>
        <end position="126"/>
    </location>
</feature>
<dbReference type="EMBL" id="JAFJYH010000142">
    <property type="protein sequence ID" value="KAG4417923.1"/>
    <property type="molecule type" value="Genomic_DNA"/>
</dbReference>
<evidence type="ECO:0000313" key="2">
    <source>
        <dbReference type="EMBL" id="KAG4417923.1"/>
    </source>
</evidence>
<feature type="region of interest" description="Disordered" evidence="1">
    <location>
        <begin position="110"/>
        <end position="130"/>
    </location>
</feature>
<dbReference type="Proteomes" id="UP000664132">
    <property type="component" value="Unassembled WGS sequence"/>
</dbReference>
<accession>A0A8H7TFM3</accession>
<keyword evidence="3" id="KW-1185">Reference proteome</keyword>
<dbReference type="OrthoDB" id="265717at2759"/>
<gene>
    <name evidence="2" type="ORF">IFR04_008977</name>
</gene>
<reference evidence="2" key="1">
    <citation type="submission" date="2021-02" db="EMBL/GenBank/DDBJ databases">
        <title>Genome sequence Cadophora malorum strain M34.</title>
        <authorList>
            <person name="Stefanovic E."/>
            <person name="Vu D."/>
            <person name="Scully C."/>
            <person name="Dijksterhuis J."/>
            <person name="Roader J."/>
            <person name="Houbraken J."/>
        </authorList>
    </citation>
    <scope>NUCLEOTIDE SEQUENCE</scope>
    <source>
        <strain evidence="2">M34</strain>
    </source>
</reference>
<sequence length="263" mass="29467">MAPNTVHLFAVPDANDTSTIQSLWKHIHKPLTVAKAHYFISTSHLSSTLQNDPATNKSLFNLVTILPGSSVPAPEAITSISTKTLTFNIDIEDHWIANYKERNSTLLHSNKTPVPPFPLHPTSPPDPNEEEVELPLTQELRTFFADFSAKYSGPVTMFNFLAFEDGMFPQYQKYMNAFIADLGPKYGAAPRFVGEIVKTGENGEEGKGSEVEEKWEKMAFVHYDGAANFGRMLEDEMYKGLDRKYKKGVVKDNPVLLVVELEE</sequence>